<comment type="similarity">
    <text evidence="1">Belongs to the peptidase A1 family.</text>
</comment>
<dbReference type="AlphaFoldDB" id="A0A8S9JRN1"/>
<feature type="chain" id="PRO_5035874368" description="Peptidase A1 domain-containing protein" evidence="4">
    <location>
        <begin position="32"/>
        <end position="801"/>
    </location>
</feature>
<name>A0A8S9JRN1_BRACR</name>
<reference evidence="6" key="1">
    <citation type="submission" date="2019-12" db="EMBL/GenBank/DDBJ databases">
        <title>Genome sequencing and annotation of Brassica cretica.</title>
        <authorList>
            <person name="Studholme D.J."/>
            <person name="Sarris P.F."/>
        </authorList>
    </citation>
    <scope>NUCLEOTIDE SEQUENCE</scope>
    <source>
        <strain evidence="6">PFS-102/07</strain>
        <tissue evidence="6">Leaf</tissue>
    </source>
</reference>
<feature type="compositionally biased region" description="Low complexity" evidence="2">
    <location>
        <begin position="257"/>
        <end position="266"/>
    </location>
</feature>
<protein>
    <recommendedName>
        <fullName evidence="5">Peptidase A1 domain-containing protein</fullName>
    </recommendedName>
</protein>
<evidence type="ECO:0000259" key="5">
    <source>
        <dbReference type="PROSITE" id="PS51767"/>
    </source>
</evidence>
<sequence length="801" mass="88182">MDLRRRQWSLSPIFLAATVVTLLFELQLSAAATENVVFEVRSKFSGKIEKDLRALKAHDAHRHSRLLSSAIDLPLGGDSWPTGQYFAKIGLGTPSRDFHVQVDTGSDLLWVNCAGCIKCPRKSDLFETHPRSMFSGAGDACSRRRWASSLLLFTAHILYFMVHCSVCLLPVRFRWNLEGRRSRLTLRQRRFFVVLLSEILLLRLVPLPVMSREGSLTAALLWSSGSDPVVPSSGCRRTRDGVVSVKIFQLLMELRSKSTSSTSPSPGRLQSNKPPSGAPPHITGTRSKHITSSDPNLFGNASASLSFKVILLRHISSGDHSFGADERTASWSVLARLGELMLPYAWTWPMCEIDQVSPRSYLSKPNYLEENVIQFLMEGGDWFSFLEISSGISPRYILTYLFFGKNLPVGSPDKTMFRLSSSSEATFLPPCPLPVARGVFSGLFPNACFSPFIVLSSCGAVSTGPEDASKITSVIFVDGVWTSTSHYVTILKLFDFVVKAHPTHSSTVSNSLSSPCEDLSYLAYVSVFGYAYCLRGWIIPSCYCIKEVKLTAHPTHSSTVSNSLSSPCEDLSYLAYVKLTPYDSDASSTAQPVSCDDSFCSYVYQTSKCHSGSTCKYDIEYQDESWSSEYLVRDVMRLDLVTGNRQTGSTNGTIIFGCGSKQSGESLSAIDGKSNSSFISQLASQRKVKRCFAHCLDNKNGGGIFAIGEVVSPKVKTTPLLSKSDHYSVSLTSVEVGNSVLQLSSGEEVIVDSGTTTLAYLPNSVYMPLMNEILVTHPELTFHNVQDLQGSFICFRYTDDK</sequence>
<dbReference type="PANTHER" id="PTHR13683">
    <property type="entry name" value="ASPARTYL PROTEASES"/>
    <property type="match status" value="1"/>
</dbReference>
<dbReference type="InterPro" id="IPR033121">
    <property type="entry name" value="PEPTIDASE_A1"/>
</dbReference>
<evidence type="ECO:0000256" key="4">
    <source>
        <dbReference type="SAM" id="SignalP"/>
    </source>
</evidence>
<keyword evidence="4" id="KW-0732">Signal</keyword>
<dbReference type="InterPro" id="IPR001461">
    <property type="entry name" value="Aspartic_peptidase_A1"/>
</dbReference>
<dbReference type="Pfam" id="PF14543">
    <property type="entry name" value="TAXi_N"/>
    <property type="match status" value="2"/>
</dbReference>
<dbReference type="PROSITE" id="PS51767">
    <property type="entry name" value="PEPTIDASE_A1"/>
    <property type="match status" value="1"/>
</dbReference>
<organism evidence="6">
    <name type="scientific">Brassica cretica</name>
    <name type="common">Mustard</name>
    <dbReference type="NCBI Taxonomy" id="69181"/>
    <lineage>
        <taxon>Eukaryota</taxon>
        <taxon>Viridiplantae</taxon>
        <taxon>Streptophyta</taxon>
        <taxon>Embryophyta</taxon>
        <taxon>Tracheophyta</taxon>
        <taxon>Spermatophyta</taxon>
        <taxon>Magnoliopsida</taxon>
        <taxon>eudicotyledons</taxon>
        <taxon>Gunneridae</taxon>
        <taxon>Pentapetalae</taxon>
        <taxon>rosids</taxon>
        <taxon>malvids</taxon>
        <taxon>Brassicales</taxon>
        <taxon>Brassicaceae</taxon>
        <taxon>Brassiceae</taxon>
        <taxon>Brassica</taxon>
    </lineage>
</organism>
<feature type="transmembrane region" description="Helical" evidence="3">
    <location>
        <begin position="150"/>
        <end position="171"/>
    </location>
</feature>
<dbReference type="InterPro" id="IPR021109">
    <property type="entry name" value="Peptidase_aspartic_dom_sf"/>
</dbReference>
<feature type="domain" description="Peptidase A1" evidence="5">
    <location>
        <begin position="85"/>
        <end position="801"/>
    </location>
</feature>
<feature type="transmembrane region" description="Helical" evidence="3">
    <location>
        <begin position="191"/>
        <end position="210"/>
    </location>
</feature>
<evidence type="ECO:0000313" key="6">
    <source>
        <dbReference type="EMBL" id="KAF2584419.1"/>
    </source>
</evidence>
<evidence type="ECO:0000256" key="3">
    <source>
        <dbReference type="SAM" id="Phobius"/>
    </source>
</evidence>
<dbReference type="GO" id="GO:0004190">
    <property type="term" value="F:aspartic-type endopeptidase activity"/>
    <property type="evidence" value="ECO:0007669"/>
    <property type="project" value="InterPro"/>
</dbReference>
<keyword evidence="3" id="KW-1133">Transmembrane helix</keyword>
<proteinExistence type="inferred from homology"/>
<keyword evidence="3" id="KW-0472">Membrane</keyword>
<keyword evidence="3" id="KW-0812">Transmembrane</keyword>
<dbReference type="GO" id="GO:0006508">
    <property type="term" value="P:proteolysis"/>
    <property type="evidence" value="ECO:0007669"/>
    <property type="project" value="InterPro"/>
</dbReference>
<accession>A0A8S9JRN1</accession>
<dbReference type="InterPro" id="IPR032861">
    <property type="entry name" value="TAXi_N"/>
</dbReference>
<feature type="region of interest" description="Disordered" evidence="2">
    <location>
        <begin position="256"/>
        <end position="293"/>
    </location>
</feature>
<feature type="signal peptide" evidence="4">
    <location>
        <begin position="1"/>
        <end position="31"/>
    </location>
</feature>
<evidence type="ECO:0000256" key="2">
    <source>
        <dbReference type="SAM" id="MobiDB-lite"/>
    </source>
</evidence>
<dbReference type="SUPFAM" id="SSF50630">
    <property type="entry name" value="Acid proteases"/>
    <property type="match status" value="2"/>
</dbReference>
<evidence type="ECO:0000256" key="1">
    <source>
        <dbReference type="ARBA" id="ARBA00007447"/>
    </source>
</evidence>
<gene>
    <name evidence="6" type="ORF">F2Q70_00037838</name>
</gene>
<comment type="caution">
    <text evidence="6">The sequence shown here is derived from an EMBL/GenBank/DDBJ whole genome shotgun (WGS) entry which is preliminary data.</text>
</comment>
<dbReference type="Gene3D" id="2.40.70.10">
    <property type="entry name" value="Acid Proteases"/>
    <property type="match status" value="3"/>
</dbReference>
<dbReference type="EMBL" id="QGKY02000246">
    <property type="protein sequence ID" value="KAF2584419.1"/>
    <property type="molecule type" value="Genomic_DNA"/>
</dbReference>
<dbReference type="PANTHER" id="PTHR13683:SF840">
    <property type="entry name" value="PEPTIDASE A1 DOMAIN-CONTAINING PROTEIN"/>
    <property type="match status" value="1"/>
</dbReference>